<feature type="transmembrane region" description="Helical" evidence="17">
    <location>
        <begin position="443"/>
        <end position="464"/>
    </location>
</feature>
<protein>
    <recommendedName>
        <fullName evidence="18">Ion transport domain-containing protein</fullName>
    </recommendedName>
</protein>
<feature type="region of interest" description="Disordered" evidence="16">
    <location>
        <begin position="1"/>
        <end position="43"/>
    </location>
</feature>
<evidence type="ECO:0000313" key="20">
    <source>
        <dbReference type="Proteomes" id="UP000327468"/>
    </source>
</evidence>
<feature type="domain" description="Ion transport" evidence="18">
    <location>
        <begin position="495"/>
        <end position="661"/>
    </location>
</feature>
<dbReference type="PANTHER" id="PTHR10582:SF5">
    <property type="entry name" value="TRANSIENT RECEPTOR POTENTIAL CATION CHANNEL SUBFAMILY V MEMBER 2"/>
    <property type="match status" value="1"/>
</dbReference>
<dbReference type="InterPro" id="IPR005821">
    <property type="entry name" value="Ion_trans_dom"/>
</dbReference>
<comment type="catalytic activity">
    <reaction evidence="14">
        <text>Ca(2+)(in) = Ca(2+)(out)</text>
        <dbReference type="Rhea" id="RHEA:29671"/>
        <dbReference type="ChEBI" id="CHEBI:29108"/>
    </reaction>
</comment>
<dbReference type="GO" id="GO:0005262">
    <property type="term" value="F:calcium channel activity"/>
    <property type="evidence" value="ECO:0007669"/>
    <property type="project" value="UniProtKB-KW"/>
</dbReference>
<evidence type="ECO:0000256" key="6">
    <source>
        <dbReference type="ARBA" id="ARBA00022692"/>
    </source>
</evidence>
<evidence type="ECO:0000256" key="14">
    <source>
        <dbReference type="ARBA" id="ARBA00036634"/>
    </source>
</evidence>
<dbReference type="EMBL" id="VFJC01000028">
    <property type="protein sequence ID" value="KAB5522416.1"/>
    <property type="molecule type" value="Genomic_DNA"/>
</dbReference>
<evidence type="ECO:0000256" key="12">
    <source>
        <dbReference type="ARBA" id="ARBA00023136"/>
    </source>
</evidence>
<feature type="repeat" description="ANK" evidence="15">
    <location>
        <begin position="177"/>
        <end position="209"/>
    </location>
</feature>
<keyword evidence="4" id="KW-0109">Calcium transport</keyword>
<evidence type="ECO:0000256" key="2">
    <source>
        <dbReference type="ARBA" id="ARBA00022448"/>
    </source>
</evidence>
<feature type="compositionally biased region" description="Basic and acidic residues" evidence="16">
    <location>
        <begin position="7"/>
        <end position="20"/>
    </location>
</feature>
<evidence type="ECO:0000256" key="15">
    <source>
        <dbReference type="PROSITE-ProRule" id="PRU00023"/>
    </source>
</evidence>
<dbReference type="InterPro" id="IPR002110">
    <property type="entry name" value="Ankyrin_rpt"/>
</dbReference>
<feature type="transmembrane region" description="Helical" evidence="17">
    <location>
        <begin position="401"/>
        <end position="423"/>
    </location>
</feature>
<name>A0A5N5JUL4_PANHP</name>
<evidence type="ECO:0000259" key="18">
    <source>
        <dbReference type="Pfam" id="PF00520"/>
    </source>
</evidence>
<keyword evidence="12 17" id="KW-0472">Membrane</keyword>
<proteinExistence type="predicted"/>
<dbReference type="NCBIfam" id="TIGR00870">
    <property type="entry name" value="trp"/>
    <property type="match status" value="1"/>
</dbReference>
<feature type="transmembrane region" description="Helical" evidence="17">
    <location>
        <begin position="548"/>
        <end position="570"/>
    </location>
</feature>
<comment type="caution">
    <text evidence="19">The sequence shown here is derived from an EMBL/GenBank/DDBJ whole genome shotgun (WGS) entry which is preliminary data.</text>
</comment>
<evidence type="ECO:0000256" key="9">
    <source>
        <dbReference type="ARBA" id="ARBA00022989"/>
    </source>
</evidence>
<keyword evidence="9 17" id="KW-1133">Transmembrane helix</keyword>
<feature type="compositionally biased region" description="Polar residues" evidence="16">
    <location>
        <begin position="68"/>
        <end position="78"/>
    </location>
</feature>
<keyword evidence="6 17" id="KW-0812">Transmembrane</keyword>
<organism evidence="19 20">
    <name type="scientific">Pangasianodon hypophthalmus</name>
    <name type="common">Striped catfish</name>
    <name type="synonym">Helicophagus hypophthalmus</name>
    <dbReference type="NCBI Taxonomy" id="310915"/>
    <lineage>
        <taxon>Eukaryota</taxon>
        <taxon>Metazoa</taxon>
        <taxon>Chordata</taxon>
        <taxon>Craniata</taxon>
        <taxon>Vertebrata</taxon>
        <taxon>Euteleostomi</taxon>
        <taxon>Actinopterygii</taxon>
        <taxon>Neopterygii</taxon>
        <taxon>Teleostei</taxon>
        <taxon>Ostariophysi</taxon>
        <taxon>Siluriformes</taxon>
        <taxon>Pangasiidae</taxon>
        <taxon>Pangasianodon</taxon>
    </lineage>
</organism>
<evidence type="ECO:0000256" key="5">
    <source>
        <dbReference type="ARBA" id="ARBA00022673"/>
    </source>
</evidence>
<keyword evidence="3" id="KW-1003">Cell membrane</keyword>
<keyword evidence="11" id="KW-0406">Ion transport</keyword>
<reference evidence="19 20" key="1">
    <citation type="submission" date="2019-06" db="EMBL/GenBank/DDBJ databases">
        <title>A chromosome-scale genome assembly of the striped catfish, Pangasianodon hypophthalmus.</title>
        <authorList>
            <person name="Wen M."/>
            <person name="Zahm M."/>
            <person name="Roques C."/>
            <person name="Cabau C."/>
            <person name="Klopp C."/>
            <person name="Donnadieu C."/>
            <person name="Jouanno E."/>
            <person name="Avarre J.-C."/>
            <person name="Campet M."/>
            <person name="Ha T.T.T."/>
            <person name="Dugue R."/>
            <person name="Lampietro C."/>
            <person name="Louis A."/>
            <person name="Herpin A."/>
            <person name="Echchiki A."/>
            <person name="Berthelot C."/>
            <person name="Parey E."/>
            <person name="Roest-Crollius H."/>
            <person name="Braasch I."/>
            <person name="Postlethwait J."/>
            <person name="Bobe J."/>
            <person name="Montfort J."/>
            <person name="Bouchez O."/>
            <person name="Begum T."/>
            <person name="Schartl M."/>
            <person name="Guiguen Y."/>
        </authorList>
    </citation>
    <scope>NUCLEOTIDE SEQUENCE [LARGE SCALE GENOMIC DNA]</scope>
    <source>
        <strain evidence="19 20">Indonesia</strain>
        <tissue evidence="19">Blood</tissue>
    </source>
</reference>
<dbReference type="Gene3D" id="1.25.40.20">
    <property type="entry name" value="Ankyrin repeat-containing domain"/>
    <property type="match status" value="1"/>
</dbReference>
<dbReference type="AlphaFoldDB" id="A0A5N5JUL4"/>
<sequence>MEFSLEIDDRTDKEREEEAKRRSRQATGKAKTPMDTELQEDLGYACPQIRIDPNFARKIQEAEGIPEQQATSDSQSKIQGIKPEPDQHKKFDFERLFDAVSSGDITRLEGLEEYLNDKKKKLTSADYVQNGKTVLMKALLNLKNGDNETVEYLLGIAERMGHLDKLVNAAYTDAYYEGQTALHIAIERRNKRFAELLIQKGANVHAKANGKFFQPLNETCFYFGELPLSLAACTNQKVIVDLLMVKADVRCKDTLGNTVLHALVMVADNSPENTDFVVSMYDYILTKDAAKNQKQEKLEDIKNNQGLTSIKLAAKLGKIGLLEHILHREFQQEECRHLSRMFREWAYGPVRGSLYDLDSIDTYEPNSVLEIVVYGPEIPNRLEMLQIEPLNKLLEDKWNRFAKWIFLFKFIIYFIYLIIFTAVSYHREEGTPPFPMRKNTAGYLLLAGHVIMAVGSLYFLVIVLMDICKKRPSLQTLLVDGYSDLLFLLQAGLFIICAWLYFIGMQEYLAFLVVSVALCWVNLLYFSRGTQHMGIYNIMIQRIFLGDILRFLFVYIVFLIGFSAAMVTLLHEPKKGSSLYTDNENVTEGCTKPTFKTISFTTLELFKFTIGMGDLEFTEEYEYKNVFYVLLISYIVLTCILLLNMLIALMSKTVDSMSEESTSIWKLQRAIIILDLERYACCLKTKLRSGVRRNLGKKEEDWRWCFRVEEVNWKNWNHNLGIISEDPGECNTVMRTERFQELSQCDVSRQRCKRQTVQAEDETQPLASSPV</sequence>
<dbReference type="GO" id="GO:0005886">
    <property type="term" value="C:plasma membrane"/>
    <property type="evidence" value="ECO:0007669"/>
    <property type="project" value="UniProtKB-SubCell"/>
</dbReference>
<evidence type="ECO:0000256" key="13">
    <source>
        <dbReference type="ARBA" id="ARBA00023303"/>
    </source>
</evidence>
<dbReference type="Pfam" id="PF12796">
    <property type="entry name" value="Ank_2"/>
    <property type="match status" value="1"/>
</dbReference>
<dbReference type="SUPFAM" id="SSF48403">
    <property type="entry name" value="Ankyrin repeat"/>
    <property type="match status" value="1"/>
</dbReference>
<keyword evidence="2" id="KW-0813">Transport</keyword>
<evidence type="ECO:0000256" key="8">
    <source>
        <dbReference type="ARBA" id="ARBA00022837"/>
    </source>
</evidence>
<evidence type="ECO:0000313" key="19">
    <source>
        <dbReference type="EMBL" id="KAB5522416.1"/>
    </source>
</evidence>
<keyword evidence="20" id="KW-1185">Reference proteome</keyword>
<dbReference type="Proteomes" id="UP000327468">
    <property type="component" value="Chromosome 27"/>
</dbReference>
<keyword evidence="13" id="KW-0407">Ion channel</keyword>
<evidence type="ECO:0000256" key="3">
    <source>
        <dbReference type="ARBA" id="ARBA00022475"/>
    </source>
</evidence>
<feature type="transmembrane region" description="Helical" evidence="17">
    <location>
        <begin position="508"/>
        <end position="527"/>
    </location>
</feature>
<keyword evidence="7" id="KW-0677">Repeat</keyword>
<evidence type="ECO:0000256" key="10">
    <source>
        <dbReference type="ARBA" id="ARBA00023043"/>
    </source>
</evidence>
<feature type="transmembrane region" description="Helical" evidence="17">
    <location>
        <begin position="485"/>
        <end position="502"/>
    </location>
</feature>
<evidence type="ECO:0000256" key="16">
    <source>
        <dbReference type="SAM" id="MobiDB-lite"/>
    </source>
</evidence>
<evidence type="ECO:0000256" key="11">
    <source>
        <dbReference type="ARBA" id="ARBA00023065"/>
    </source>
</evidence>
<keyword evidence="5" id="KW-0107">Calcium channel</keyword>
<dbReference type="Pfam" id="PF00520">
    <property type="entry name" value="Ion_trans"/>
    <property type="match status" value="1"/>
</dbReference>
<evidence type="ECO:0000256" key="17">
    <source>
        <dbReference type="SAM" id="Phobius"/>
    </source>
</evidence>
<dbReference type="SMART" id="SM00248">
    <property type="entry name" value="ANK"/>
    <property type="match status" value="5"/>
</dbReference>
<dbReference type="InterPro" id="IPR008347">
    <property type="entry name" value="TrpV1-4"/>
</dbReference>
<dbReference type="PROSITE" id="PS50088">
    <property type="entry name" value="ANK_REPEAT"/>
    <property type="match status" value="1"/>
</dbReference>
<feature type="transmembrane region" description="Helical" evidence="17">
    <location>
        <begin position="626"/>
        <end position="649"/>
    </location>
</feature>
<dbReference type="InterPro" id="IPR036770">
    <property type="entry name" value="Ankyrin_rpt-contain_sf"/>
</dbReference>
<evidence type="ECO:0000256" key="7">
    <source>
        <dbReference type="ARBA" id="ARBA00022737"/>
    </source>
</evidence>
<dbReference type="PRINTS" id="PR01768">
    <property type="entry name" value="TRPVRECEPTOR"/>
</dbReference>
<gene>
    <name evidence="19" type="ORF">PHYPO_G00159300</name>
</gene>
<dbReference type="InterPro" id="IPR024862">
    <property type="entry name" value="TRPV"/>
</dbReference>
<evidence type="ECO:0000256" key="1">
    <source>
        <dbReference type="ARBA" id="ARBA00004651"/>
    </source>
</evidence>
<comment type="subcellular location">
    <subcellularLocation>
        <location evidence="1">Cell membrane</location>
        <topology evidence="1">Multi-pass membrane protein</topology>
    </subcellularLocation>
</comment>
<dbReference type="PROSITE" id="PS50297">
    <property type="entry name" value="ANK_REP_REGION"/>
    <property type="match status" value="1"/>
</dbReference>
<accession>A0A5N5JUL4</accession>
<keyword evidence="10 15" id="KW-0040">ANK repeat</keyword>
<dbReference type="PANTHER" id="PTHR10582">
    <property type="entry name" value="TRANSIENT RECEPTOR POTENTIAL ION CHANNEL PROTEIN"/>
    <property type="match status" value="1"/>
</dbReference>
<dbReference type="Gene3D" id="1.10.287.70">
    <property type="match status" value="1"/>
</dbReference>
<feature type="region of interest" description="Disordered" evidence="16">
    <location>
        <begin position="65"/>
        <end position="85"/>
    </location>
</feature>
<evidence type="ECO:0000256" key="4">
    <source>
        <dbReference type="ARBA" id="ARBA00022568"/>
    </source>
</evidence>
<dbReference type="GO" id="GO:0098703">
    <property type="term" value="P:calcium ion import across plasma membrane"/>
    <property type="evidence" value="ECO:0007669"/>
    <property type="project" value="TreeGrafter"/>
</dbReference>
<keyword evidence="8" id="KW-0106">Calcium</keyword>